<sequence>MEIIIGGRCPARAQMAGAPDNGRGGRRGGRYENHIEWGKVASFAYLQPPGRPGAAASPAFFNLPASCTRRARRIFFIHKVEPSRSSEKKSNILVVNKSYRKRILFFEVSATDLRLDSCYISYPDHPTNRMYIGVFHES</sequence>
<dbReference type="AlphaFoldDB" id="A0A4C1ZXD6"/>
<gene>
    <name evidence="1" type="ORF">EVAR_68185_1</name>
</gene>
<dbReference type="Proteomes" id="UP000299102">
    <property type="component" value="Unassembled WGS sequence"/>
</dbReference>
<proteinExistence type="predicted"/>
<reference evidence="1 2" key="1">
    <citation type="journal article" date="2019" name="Commun. Biol.">
        <title>The bagworm genome reveals a unique fibroin gene that provides high tensile strength.</title>
        <authorList>
            <person name="Kono N."/>
            <person name="Nakamura H."/>
            <person name="Ohtoshi R."/>
            <person name="Tomita M."/>
            <person name="Numata K."/>
            <person name="Arakawa K."/>
        </authorList>
    </citation>
    <scope>NUCLEOTIDE SEQUENCE [LARGE SCALE GENOMIC DNA]</scope>
</reference>
<dbReference type="EMBL" id="BGZK01002338">
    <property type="protein sequence ID" value="GBP93116.1"/>
    <property type="molecule type" value="Genomic_DNA"/>
</dbReference>
<comment type="caution">
    <text evidence="1">The sequence shown here is derived from an EMBL/GenBank/DDBJ whole genome shotgun (WGS) entry which is preliminary data.</text>
</comment>
<accession>A0A4C1ZXD6</accession>
<protein>
    <submittedName>
        <fullName evidence="1">Uncharacterized protein</fullName>
    </submittedName>
</protein>
<organism evidence="1 2">
    <name type="scientific">Eumeta variegata</name>
    <name type="common">Bagworm moth</name>
    <name type="synonym">Eumeta japonica</name>
    <dbReference type="NCBI Taxonomy" id="151549"/>
    <lineage>
        <taxon>Eukaryota</taxon>
        <taxon>Metazoa</taxon>
        <taxon>Ecdysozoa</taxon>
        <taxon>Arthropoda</taxon>
        <taxon>Hexapoda</taxon>
        <taxon>Insecta</taxon>
        <taxon>Pterygota</taxon>
        <taxon>Neoptera</taxon>
        <taxon>Endopterygota</taxon>
        <taxon>Lepidoptera</taxon>
        <taxon>Glossata</taxon>
        <taxon>Ditrysia</taxon>
        <taxon>Tineoidea</taxon>
        <taxon>Psychidae</taxon>
        <taxon>Oiketicinae</taxon>
        <taxon>Eumeta</taxon>
    </lineage>
</organism>
<evidence type="ECO:0000313" key="1">
    <source>
        <dbReference type="EMBL" id="GBP93116.1"/>
    </source>
</evidence>
<keyword evidence="2" id="KW-1185">Reference proteome</keyword>
<name>A0A4C1ZXD6_EUMVA</name>
<evidence type="ECO:0000313" key="2">
    <source>
        <dbReference type="Proteomes" id="UP000299102"/>
    </source>
</evidence>